<reference evidence="8 9" key="1">
    <citation type="submission" date="2021-03" db="EMBL/GenBank/DDBJ databases">
        <title>Sequencing the genomes of 1000 actinobacteria strains.</title>
        <authorList>
            <person name="Klenk H.-P."/>
        </authorList>
    </citation>
    <scope>NUCLEOTIDE SEQUENCE [LARGE SCALE GENOMIC DNA]</scope>
    <source>
        <strain evidence="8 9">DSM 45256</strain>
    </source>
</reference>
<sequence>MTTRPISPRSASAAVGLCFGAIVFDGYDLIVYGSVMPALLQYEPWGLTPAQAGAIGSYALLGMFIGAIASGTLTDLIGRRRLFIASLTWFSVMMLLVAMAPDPTWLGLFRFLAGLGFGGIPPTAIALVVELAPVARRQVLNGLMLCGFPVGGVLAAVLAIALLEPLGFRALFAIGALPLITLVPLAVWLLPESPSFVRREWGTGQGRQRRELLELVRGRAAIATLLFVVANFCGFLLVFGLNTWLPQLMRGAGYELGSALAFLLVLNVGAIFGGLGGSAVADRYGSRWVATVLFALAVVSLALIAVPLPTAILYLLVFVAGAATTGNQIVVYGYVAAHYPPVRRATALGLSSGIGRLGAVAGPVVGGSLVAAGLGLDWNVGVFALVAVVGAIACALVPRPVDASADRASTGPDRSPIMNAEPAPVREPGGAS</sequence>
<feature type="transmembrane region" description="Helical" evidence="6">
    <location>
        <begin position="52"/>
        <end position="70"/>
    </location>
</feature>
<evidence type="ECO:0000313" key="8">
    <source>
        <dbReference type="EMBL" id="MBP2371064.1"/>
    </source>
</evidence>
<feature type="transmembrane region" description="Helical" evidence="6">
    <location>
        <begin position="141"/>
        <end position="162"/>
    </location>
</feature>
<dbReference type="CDD" id="cd17365">
    <property type="entry name" value="MFS_PcaK_like"/>
    <property type="match status" value="1"/>
</dbReference>
<feature type="transmembrane region" description="Helical" evidence="6">
    <location>
        <begin position="347"/>
        <end position="372"/>
    </location>
</feature>
<comment type="caution">
    <text evidence="8">The sequence shown here is derived from an EMBL/GenBank/DDBJ whole genome shotgun (WGS) entry which is preliminary data.</text>
</comment>
<evidence type="ECO:0000259" key="7">
    <source>
        <dbReference type="PROSITE" id="PS50850"/>
    </source>
</evidence>
<feature type="domain" description="Major facilitator superfamily (MFS) profile" evidence="7">
    <location>
        <begin position="14"/>
        <end position="402"/>
    </location>
</feature>
<protein>
    <submittedName>
        <fullName evidence="8">AAHS family benzoate transporter-like MFS transporter</fullName>
    </submittedName>
</protein>
<feature type="transmembrane region" description="Helical" evidence="6">
    <location>
        <begin position="378"/>
        <end position="397"/>
    </location>
</feature>
<feature type="transmembrane region" description="Helical" evidence="6">
    <location>
        <begin position="82"/>
        <end position="101"/>
    </location>
</feature>
<feature type="transmembrane region" description="Helical" evidence="6">
    <location>
        <begin position="288"/>
        <end position="306"/>
    </location>
</feature>
<name>A0ABS4W616_9PSEU</name>
<feature type="transmembrane region" description="Helical" evidence="6">
    <location>
        <begin position="12"/>
        <end position="32"/>
    </location>
</feature>
<evidence type="ECO:0000256" key="3">
    <source>
        <dbReference type="ARBA" id="ARBA00022989"/>
    </source>
</evidence>
<evidence type="ECO:0000256" key="4">
    <source>
        <dbReference type="ARBA" id="ARBA00023136"/>
    </source>
</evidence>
<organism evidence="8 9">
    <name type="scientific">Pseudonocardia parietis</name>
    <dbReference type="NCBI Taxonomy" id="570936"/>
    <lineage>
        <taxon>Bacteria</taxon>
        <taxon>Bacillati</taxon>
        <taxon>Actinomycetota</taxon>
        <taxon>Actinomycetes</taxon>
        <taxon>Pseudonocardiales</taxon>
        <taxon>Pseudonocardiaceae</taxon>
        <taxon>Pseudonocardia</taxon>
    </lineage>
</organism>
<dbReference type="SUPFAM" id="SSF103473">
    <property type="entry name" value="MFS general substrate transporter"/>
    <property type="match status" value="1"/>
</dbReference>
<keyword evidence="2 6" id="KW-0812">Transmembrane</keyword>
<dbReference type="InterPro" id="IPR036259">
    <property type="entry name" value="MFS_trans_sf"/>
</dbReference>
<accession>A0ABS4W616</accession>
<dbReference type="EMBL" id="JAGINU010000001">
    <property type="protein sequence ID" value="MBP2371064.1"/>
    <property type="molecule type" value="Genomic_DNA"/>
</dbReference>
<dbReference type="PROSITE" id="PS00217">
    <property type="entry name" value="SUGAR_TRANSPORT_2"/>
    <property type="match status" value="1"/>
</dbReference>
<dbReference type="Gene3D" id="1.20.1250.20">
    <property type="entry name" value="MFS general substrate transporter like domains"/>
    <property type="match status" value="1"/>
</dbReference>
<dbReference type="PANTHER" id="PTHR23508:SF10">
    <property type="entry name" value="CARBOXYLIC ACID TRANSPORTER PROTEIN HOMOLOG"/>
    <property type="match status" value="1"/>
</dbReference>
<proteinExistence type="predicted"/>
<keyword evidence="4 6" id="KW-0472">Membrane</keyword>
<evidence type="ECO:0000313" key="9">
    <source>
        <dbReference type="Proteomes" id="UP001519295"/>
    </source>
</evidence>
<keyword evidence="3 6" id="KW-1133">Transmembrane helix</keyword>
<gene>
    <name evidence="8" type="ORF">JOF36_006760</name>
</gene>
<dbReference type="PANTHER" id="PTHR23508">
    <property type="entry name" value="CARBOXYLIC ACID TRANSPORTER PROTEIN HOMOLOG"/>
    <property type="match status" value="1"/>
</dbReference>
<evidence type="ECO:0000256" key="1">
    <source>
        <dbReference type="ARBA" id="ARBA00004651"/>
    </source>
</evidence>
<comment type="subcellular location">
    <subcellularLocation>
        <location evidence="1">Cell membrane</location>
        <topology evidence="1">Multi-pass membrane protein</topology>
    </subcellularLocation>
</comment>
<keyword evidence="9" id="KW-1185">Reference proteome</keyword>
<dbReference type="InterPro" id="IPR011701">
    <property type="entry name" value="MFS"/>
</dbReference>
<feature type="region of interest" description="Disordered" evidence="5">
    <location>
        <begin position="403"/>
        <end position="432"/>
    </location>
</feature>
<feature type="transmembrane region" description="Helical" evidence="6">
    <location>
        <begin position="220"/>
        <end position="239"/>
    </location>
</feature>
<evidence type="ECO:0000256" key="5">
    <source>
        <dbReference type="SAM" id="MobiDB-lite"/>
    </source>
</evidence>
<dbReference type="Pfam" id="PF07690">
    <property type="entry name" value="MFS_1"/>
    <property type="match status" value="1"/>
</dbReference>
<feature type="transmembrane region" description="Helical" evidence="6">
    <location>
        <begin position="168"/>
        <end position="190"/>
    </location>
</feature>
<evidence type="ECO:0000256" key="2">
    <source>
        <dbReference type="ARBA" id="ARBA00022692"/>
    </source>
</evidence>
<feature type="transmembrane region" description="Helical" evidence="6">
    <location>
        <begin position="312"/>
        <end position="335"/>
    </location>
</feature>
<evidence type="ECO:0000256" key="6">
    <source>
        <dbReference type="SAM" id="Phobius"/>
    </source>
</evidence>
<feature type="transmembrane region" description="Helical" evidence="6">
    <location>
        <begin position="259"/>
        <end position="281"/>
    </location>
</feature>
<feature type="transmembrane region" description="Helical" evidence="6">
    <location>
        <begin position="107"/>
        <end position="129"/>
    </location>
</feature>
<dbReference type="PROSITE" id="PS50850">
    <property type="entry name" value="MFS"/>
    <property type="match status" value="1"/>
</dbReference>
<dbReference type="InterPro" id="IPR020846">
    <property type="entry name" value="MFS_dom"/>
</dbReference>
<dbReference type="RefSeq" id="WP_245351066.1">
    <property type="nucleotide sequence ID" value="NZ_JAGINU010000001.1"/>
</dbReference>
<dbReference type="Proteomes" id="UP001519295">
    <property type="component" value="Unassembled WGS sequence"/>
</dbReference>
<dbReference type="InterPro" id="IPR005829">
    <property type="entry name" value="Sugar_transporter_CS"/>
</dbReference>